<evidence type="ECO:0000256" key="5">
    <source>
        <dbReference type="ARBA" id="ARBA00022475"/>
    </source>
</evidence>
<dbReference type="GO" id="GO:0051301">
    <property type="term" value="P:cell division"/>
    <property type="evidence" value="ECO:0007669"/>
    <property type="project" value="UniProtKB-KW"/>
</dbReference>
<feature type="region of interest" description="Disordered" evidence="13">
    <location>
        <begin position="1"/>
        <end position="33"/>
    </location>
</feature>
<keyword evidence="11 12" id="KW-0131">Cell cycle</keyword>
<evidence type="ECO:0000256" key="1">
    <source>
        <dbReference type="ARBA" id="ARBA00004429"/>
    </source>
</evidence>
<evidence type="ECO:0000256" key="11">
    <source>
        <dbReference type="ARBA" id="ARBA00023306"/>
    </source>
</evidence>
<evidence type="ECO:0000256" key="14">
    <source>
        <dbReference type="SAM" id="Phobius"/>
    </source>
</evidence>
<evidence type="ECO:0000259" key="16">
    <source>
        <dbReference type="Pfam" id="PF18075"/>
    </source>
</evidence>
<protein>
    <recommendedName>
        <fullName evidence="4 12">Cell division protein FtsX</fullName>
    </recommendedName>
</protein>
<dbReference type="EMBL" id="CP017415">
    <property type="protein sequence ID" value="AOU96785.1"/>
    <property type="molecule type" value="Genomic_DNA"/>
</dbReference>
<dbReference type="InterPro" id="IPR040690">
    <property type="entry name" value="FtsX_ECD"/>
</dbReference>
<keyword evidence="10 12" id="KW-0472">Membrane</keyword>
<evidence type="ECO:0000256" key="10">
    <source>
        <dbReference type="ARBA" id="ARBA00023136"/>
    </source>
</evidence>
<feature type="transmembrane region" description="Helical" evidence="14">
    <location>
        <begin position="263"/>
        <end position="284"/>
    </location>
</feature>
<feature type="transmembrane region" description="Helical" evidence="14">
    <location>
        <begin position="210"/>
        <end position="230"/>
    </location>
</feature>
<dbReference type="PANTHER" id="PTHR47755">
    <property type="entry name" value="CELL DIVISION PROTEIN FTSX"/>
    <property type="match status" value="1"/>
</dbReference>
<keyword evidence="7 12" id="KW-0132">Cell division</keyword>
<accession>A0A1D8IK09</accession>
<dbReference type="InterPro" id="IPR004513">
    <property type="entry name" value="FtsX"/>
</dbReference>
<dbReference type="Proteomes" id="UP000095401">
    <property type="component" value="Chromosome"/>
</dbReference>
<evidence type="ECO:0000256" key="8">
    <source>
        <dbReference type="ARBA" id="ARBA00022692"/>
    </source>
</evidence>
<feature type="transmembrane region" description="Helical" evidence="14">
    <location>
        <begin position="59"/>
        <end position="81"/>
    </location>
</feature>
<reference evidence="18" key="1">
    <citation type="submission" date="2016-09" db="EMBL/GenBank/DDBJ databases">
        <title>Acidihalobacter prosperus F5.</title>
        <authorList>
            <person name="Khaleque H.N."/>
            <person name="Ramsay J.P."/>
            <person name="Kaksonen A.H."/>
            <person name="Boxall N.J."/>
            <person name="Watkin E.L.J."/>
        </authorList>
    </citation>
    <scope>NUCLEOTIDE SEQUENCE [LARGE SCALE GENOMIC DNA]</scope>
    <source>
        <strain evidence="18">F5</strain>
    </source>
</reference>
<comment type="subunit">
    <text evidence="3">Forms a membrane-associated complex with FtsE.</text>
</comment>
<dbReference type="GO" id="GO:0032153">
    <property type="term" value="C:cell division site"/>
    <property type="evidence" value="ECO:0007669"/>
    <property type="project" value="TreeGrafter"/>
</dbReference>
<evidence type="ECO:0000256" key="7">
    <source>
        <dbReference type="ARBA" id="ARBA00022618"/>
    </source>
</evidence>
<dbReference type="KEGG" id="aprs:BI364_01060"/>
<evidence type="ECO:0000259" key="15">
    <source>
        <dbReference type="Pfam" id="PF02687"/>
    </source>
</evidence>
<name>A0A1D8IK09_9GAMM</name>
<dbReference type="InterPro" id="IPR047590">
    <property type="entry name" value="FtsX_proteobact-type"/>
</dbReference>
<keyword evidence="9 14" id="KW-1133">Transmembrane helix</keyword>
<feature type="domain" description="FtsX extracellular" evidence="16">
    <location>
        <begin position="95"/>
        <end position="188"/>
    </location>
</feature>
<evidence type="ECO:0000313" key="18">
    <source>
        <dbReference type="Proteomes" id="UP000095401"/>
    </source>
</evidence>
<evidence type="ECO:0000256" key="3">
    <source>
        <dbReference type="ARBA" id="ARBA00011160"/>
    </source>
</evidence>
<comment type="subcellular location">
    <subcellularLocation>
        <location evidence="1">Cell inner membrane</location>
        <topology evidence="1">Multi-pass membrane protein</topology>
    </subcellularLocation>
</comment>
<keyword evidence="6 12" id="KW-0997">Cell inner membrane</keyword>
<dbReference type="Pfam" id="PF02687">
    <property type="entry name" value="FtsX"/>
    <property type="match status" value="1"/>
</dbReference>
<dbReference type="PIRSF" id="PIRSF003097">
    <property type="entry name" value="FtsX"/>
    <property type="match status" value="1"/>
</dbReference>
<proteinExistence type="inferred from homology"/>
<keyword evidence="8 14" id="KW-0812">Transmembrane</keyword>
<feature type="domain" description="ABC3 transporter permease C-terminal" evidence="15">
    <location>
        <begin position="213"/>
        <end position="328"/>
    </location>
</feature>
<dbReference type="NCBIfam" id="TIGR00439">
    <property type="entry name" value="FtsX_Gneg"/>
    <property type="match status" value="1"/>
</dbReference>
<comment type="similarity">
    <text evidence="2 12">Belongs to the ABC-4 integral membrane protein family. FtsX subfamily.</text>
</comment>
<evidence type="ECO:0000256" key="13">
    <source>
        <dbReference type="SAM" id="MobiDB-lite"/>
    </source>
</evidence>
<feature type="compositionally biased region" description="Basic residues" evidence="13">
    <location>
        <begin position="1"/>
        <end position="12"/>
    </location>
</feature>
<comment type="function">
    <text evidence="12">Part of the ABC transporter FtsEX involved in cellular division.</text>
</comment>
<evidence type="ECO:0000313" key="17">
    <source>
        <dbReference type="EMBL" id="AOU96785.1"/>
    </source>
</evidence>
<evidence type="ECO:0000256" key="9">
    <source>
        <dbReference type="ARBA" id="ARBA00022989"/>
    </source>
</evidence>
<dbReference type="GO" id="GO:0005886">
    <property type="term" value="C:plasma membrane"/>
    <property type="evidence" value="ECO:0007669"/>
    <property type="project" value="UniProtKB-SubCell"/>
</dbReference>
<evidence type="ECO:0000256" key="4">
    <source>
        <dbReference type="ARBA" id="ARBA00021907"/>
    </source>
</evidence>
<dbReference type="AlphaFoldDB" id="A0A1D8IK09"/>
<feature type="transmembrane region" description="Helical" evidence="14">
    <location>
        <begin position="304"/>
        <end position="328"/>
    </location>
</feature>
<keyword evidence="18" id="KW-1185">Reference proteome</keyword>
<dbReference type="RefSeq" id="WP_070077178.1">
    <property type="nucleotide sequence ID" value="NZ_CP017415.1"/>
</dbReference>
<dbReference type="InterPro" id="IPR003838">
    <property type="entry name" value="ABC3_permease_C"/>
</dbReference>
<gene>
    <name evidence="17" type="ORF">BI364_01060</name>
</gene>
<evidence type="ECO:0000256" key="12">
    <source>
        <dbReference type="PIRNR" id="PIRNR003097"/>
    </source>
</evidence>
<evidence type="ECO:0000256" key="2">
    <source>
        <dbReference type="ARBA" id="ARBA00007379"/>
    </source>
</evidence>
<dbReference type="Gene3D" id="3.30.70.3040">
    <property type="match status" value="1"/>
</dbReference>
<organism evidence="17 18">
    <name type="scientific">Acidihalobacter yilgarnensis</name>
    <dbReference type="NCBI Taxonomy" id="2819280"/>
    <lineage>
        <taxon>Bacteria</taxon>
        <taxon>Pseudomonadati</taxon>
        <taxon>Pseudomonadota</taxon>
        <taxon>Gammaproteobacteria</taxon>
        <taxon>Chromatiales</taxon>
        <taxon>Ectothiorhodospiraceae</taxon>
        <taxon>Acidihalobacter</taxon>
    </lineage>
</organism>
<evidence type="ECO:0000256" key="6">
    <source>
        <dbReference type="ARBA" id="ARBA00022519"/>
    </source>
</evidence>
<dbReference type="PANTHER" id="PTHR47755:SF1">
    <property type="entry name" value="CELL DIVISION PROTEIN FTSX"/>
    <property type="match status" value="1"/>
</dbReference>
<keyword evidence="5 12" id="KW-1003">Cell membrane</keyword>
<dbReference type="Pfam" id="PF18075">
    <property type="entry name" value="FtsX_ECD"/>
    <property type="match status" value="1"/>
</dbReference>
<sequence>MIGRNPRKRPRKAASPPKPKVARISRRNGDSHRRPTAWLLNHARALFFSLGKLYRTPTASAMTVAVIGIALALPAGLYVVLTNIERVAGSWDRGVQITLYLKSGTSDPAMTDLANQLRNDPRIERVKTVTPEQGLSELAESAGFGDALDALPNNPLPPVVIVYPRLQGHQATQIRALRQNLATRPEVADAQLNLAWVERLYAIVTIAQRAVWVVGGMLALAVLLVVGNTIRLDILNRRQEIEVAKLIGATDAFIRRPFLYGGFWLGLLGGLLALILLALSLWLLAGPINRLAGLYGSDYVLTGLSLGATLRLLVLSIAFGLGGSWLAVGRHLRDIEPS</sequence>